<evidence type="ECO:0000313" key="3">
    <source>
        <dbReference type="Proteomes" id="UP000225706"/>
    </source>
</evidence>
<name>A0A2B4SM92_STYPI</name>
<organism evidence="2 3">
    <name type="scientific">Stylophora pistillata</name>
    <name type="common">Smooth cauliflower coral</name>
    <dbReference type="NCBI Taxonomy" id="50429"/>
    <lineage>
        <taxon>Eukaryota</taxon>
        <taxon>Metazoa</taxon>
        <taxon>Cnidaria</taxon>
        <taxon>Anthozoa</taxon>
        <taxon>Hexacorallia</taxon>
        <taxon>Scleractinia</taxon>
        <taxon>Astrocoeniina</taxon>
        <taxon>Pocilloporidae</taxon>
        <taxon>Stylophora</taxon>
    </lineage>
</organism>
<feature type="domain" description="DUF6589" evidence="1">
    <location>
        <begin position="2"/>
        <end position="194"/>
    </location>
</feature>
<evidence type="ECO:0000259" key="1">
    <source>
        <dbReference type="Pfam" id="PF20231"/>
    </source>
</evidence>
<proteinExistence type="predicted"/>
<dbReference type="OrthoDB" id="5952546at2759"/>
<protein>
    <recommendedName>
        <fullName evidence="1">DUF6589 domain-containing protein</fullName>
    </recommendedName>
</protein>
<dbReference type="Pfam" id="PF20231">
    <property type="entry name" value="DUF6589"/>
    <property type="match status" value="1"/>
</dbReference>
<evidence type="ECO:0000313" key="2">
    <source>
        <dbReference type="EMBL" id="PFX31814.1"/>
    </source>
</evidence>
<keyword evidence="3" id="KW-1185">Reference proteome</keyword>
<reference evidence="3" key="1">
    <citation type="journal article" date="2017" name="bioRxiv">
        <title>Comparative analysis of the genomes of Stylophora pistillata and Acropora digitifera provides evidence for extensive differences between species of corals.</title>
        <authorList>
            <person name="Voolstra C.R."/>
            <person name="Li Y."/>
            <person name="Liew Y.J."/>
            <person name="Baumgarten S."/>
            <person name="Zoccola D."/>
            <person name="Flot J.-F."/>
            <person name="Tambutte S."/>
            <person name="Allemand D."/>
            <person name="Aranda M."/>
        </authorList>
    </citation>
    <scope>NUCLEOTIDE SEQUENCE [LARGE SCALE GENOMIC DNA]</scope>
</reference>
<gene>
    <name evidence="2" type="ORF">AWC38_SpisGene3416</name>
</gene>
<accession>A0A2B4SM92</accession>
<dbReference type="EMBL" id="LSMT01000031">
    <property type="protein sequence ID" value="PFX31814.1"/>
    <property type="molecule type" value="Genomic_DNA"/>
</dbReference>
<comment type="caution">
    <text evidence="2">The sequence shown here is derived from an EMBL/GenBank/DDBJ whole genome shotgun (WGS) entry which is preliminary data.</text>
</comment>
<dbReference type="Proteomes" id="UP000225706">
    <property type="component" value="Unassembled WGS sequence"/>
</dbReference>
<sequence>MCEKSTKVPLGIIFKNESVNEDMLAILRQFYTHLPTSGENEVDRQLFAGDQLTVERAVNVVASLSNGYTPEDILEGMNFQIGDWHAAVKIFTYLQKIFYGKSDGDTCSLYSDRTLIDRRNVKAQPQSAYRADRDFLVLVVEARVIAADMTELGFTDKSSQPLKCPLPDDLQRQSKFANLQYLNKVSSLIVEKFVFDVNSVNGLLEQILRAQETEDALSLQPRTADGRFPCRFPGCSFSFKYDGTSRRKHEASHNPPLLVSNDTSCDEIAS</sequence>
<dbReference type="InterPro" id="IPR046496">
    <property type="entry name" value="DUF6589"/>
</dbReference>
<dbReference type="AlphaFoldDB" id="A0A2B4SM92"/>